<dbReference type="CDD" id="cd01948">
    <property type="entry name" value="EAL"/>
    <property type="match status" value="1"/>
</dbReference>
<keyword evidence="5" id="KW-1185">Reference proteome</keyword>
<feature type="domain" description="GGDEF" evidence="3">
    <location>
        <begin position="408"/>
        <end position="541"/>
    </location>
</feature>
<evidence type="ECO:0000259" key="2">
    <source>
        <dbReference type="PROSITE" id="PS50883"/>
    </source>
</evidence>
<evidence type="ECO:0000313" key="4">
    <source>
        <dbReference type="EMBL" id="SEF91509.1"/>
    </source>
</evidence>
<dbReference type="GO" id="GO:0003824">
    <property type="term" value="F:catalytic activity"/>
    <property type="evidence" value="ECO:0007669"/>
    <property type="project" value="UniProtKB-ARBA"/>
</dbReference>
<dbReference type="PANTHER" id="PTHR44757">
    <property type="entry name" value="DIGUANYLATE CYCLASE DGCP"/>
    <property type="match status" value="1"/>
</dbReference>
<evidence type="ECO:0000259" key="3">
    <source>
        <dbReference type="PROSITE" id="PS50887"/>
    </source>
</evidence>
<reference evidence="4 5" key="1">
    <citation type="submission" date="2016-10" db="EMBL/GenBank/DDBJ databases">
        <authorList>
            <person name="de Groot N.N."/>
        </authorList>
    </citation>
    <scope>NUCLEOTIDE SEQUENCE [LARGE SCALE GENOMIC DNA]</scope>
    <source>
        <strain evidence="4 5">DSM 22489</strain>
    </source>
</reference>
<sequence length="819" mass="90459">MQTELLDIIIIGCLVLLFAATYRTRATTMVRAWTVGWLLVLVHFTALLIHSHSAFGQRLVDTISLSALVACAAAFLLPAAPVEDWRRQAKLVAVAGVASMLGILLAVWGVVEPFPYYVALGVGEFAAVVYALRLRRSSGTAATAALLLTSAASSGWIVWTIVRGRHDIGISALLCEFFLYVAIAYMARFHRISGGSLAVSCGLVAWSAVFPVAEFCGHLGIANSISPEFWNVPKYFVAFGMILFLLEDEVRSASSASKHYQLLFEGNPQPMWIADPETLAIESVNNAAVKQYGFTHEEFCRMHVTGLFADRDDEADVLKSRALLADPEPKAHRRRDGSTFLAQATTRRIDSAGRTLALTLVEDITDRQQLHDRLLHQANHDLLTGLPNRAYLEQTLKQTLMHSQRYGRQSALLCLDVDRFKQINDTYGHAMGDICLQEVSRRISSRLRSIDMAARVGGEEFAVVLHEIAMPSDAQRVAADLLQTLHAPFRTGGFTIELTASIGIAVYPQDAMDAARLWRNADCAMYRAKRAGGNQFLCMSPEIGIETSEANELEILLRRALKGGGGLEMYFQPLYKTSGDLASMEALVRFHHPRLGMISPDRFIPIAEENGLIVPLGTWVLERVCVLLTEWRAQRLPLVPVAINVSSRQITRPDFAHMVVDMIQHFKLDPHMLGLEITETAMMRNVAEATRQVSMLASLGIAFSIDDFGTGYSSLGQIDKLPVQTLKIDRSFTQRLCRPNGTYSIVDAIISMAHSLGLEVVAEGVEDGDQLQRLRDLNCDVVQGYLLSRPIPASEVPGLLQNRSTLQAFLPERITTWVA</sequence>
<dbReference type="NCBIfam" id="TIGR00229">
    <property type="entry name" value="sensory_box"/>
    <property type="match status" value="1"/>
</dbReference>
<dbReference type="SUPFAM" id="SSF55785">
    <property type="entry name" value="PYP-like sensor domain (PAS domain)"/>
    <property type="match status" value="1"/>
</dbReference>
<gene>
    <name evidence="4" type="ORF">SAMN05421819_1340</name>
</gene>
<dbReference type="InterPro" id="IPR001633">
    <property type="entry name" value="EAL_dom"/>
</dbReference>
<dbReference type="InterPro" id="IPR035919">
    <property type="entry name" value="EAL_sf"/>
</dbReference>
<dbReference type="InterPro" id="IPR000014">
    <property type="entry name" value="PAS"/>
</dbReference>
<dbReference type="SUPFAM" id="SSF55073">
    <property type="entry name" value="Nucleotide cyclase"/>
    <property type="match status" value="1"/>
</dbReference>
<feature type="transmembrane region" description="Helical" evidence="1">
    <location>
        <begin position="62"/>
        <end position="79"/>
    </location>
</feature>
<feature type="transmembrane region" description="Helical" evidence="1">
    <location>
        <begin position="6"/>
        <end position="23"/>
    </location>
</feature>
<dbReference type="InterPro" id="IPR052155">
    <property type="entry name" value="Biofilm_reg_signaling"/>
</dbReference>
<name>A0A1H5VW29_9BACT</name>
<dbReference type="SMART" id="SM00091">
    <property type="entry name" value="PAS"/>
    <property type="match status" value="1"/>
</dbReference>
<dbReference type="InterPro" id="IPR043128">
    <property type="entry name" value="Rev_trsase/Diguanyl_cyclase"/>
</dbReference>
<feature type="transmembrane region" description="Helical" evidence="1">
    <location>
        <begin position="194"/>
        <end position="213"/>
    </location>
</feature>
<dbReference type="Proteomes" id="UP000236728">
    <property type="component" value="Unassembled WGS sequence"/>
</dbReference>
<dbReference type="RefSeq" id="WP_103932288.1">
    <property type="nucleotide sequence ID" value="NZ_FNVA01000002.1"/>
</dbReference>
<dbReference type="OrthoDB" id="101222at2"/>
<dbReference type="InterPro" id="IPR000160">
    <property type="entry name" value="GGDEF_dom"/>
</dbReference>
<proteinExistence type="predicted"/>
<protein>
    <submittedName>
        <fullName evidence="4">PAS domain S-box-containing protein/diguanylate cyclase (GGDEF) domain-containing protein</fullName>
    </submittedName>
</protein>
<dbReference type="Pfam" id="PF13426">
    <property type="entry name" value="PAS_9"/>
    <property type="match status" value="1"/>
</dbReference>
<dbReference type="Pfam" id="PF00563">
    <property type="entry name" value="EAL"/>
    <property type="match status" value="1"/>
</dbReference>
<dbReference type="Gene3D" id="3.20.20.450">
    <property type="entry name" value="EAL domain"/>
    <property type="match status" value="1"/>
</dbReference>
<evidence type="ECO:0000313" key="5">
    <source>
        <dbReference type="Proteomes" id="UP000236728"/>
    </source>
</evidence>
<dbReference type="FunFam" id="3.30.70.270:FF:000001">
    <property type="entry name" value="Diguanylate cyclase domain protein"/>
    <property type="match status" value="1"/>
</dbReference>
<keyword evidence="1" id="KW-0812">Transmembrane</keyword>
<dbReference type="SMART" id="SM00267">
    <property type="entry name" value="GGDEF"/>
    <property type="match status" value="1"/>
</dbReference>
<dbReference type="PROSITE" id="PS50887">
    <property type="entry name" value="GGDEF"/>
    <property type="match status" value="1"/>
</dbReference>
<dbReference type="CDD" id="cd01949">
    <property type="entry name" value="GGDEF"/>
    <property type="match status" value="1"/>
</dbReference>
<dbReference type="PANTHER" id="PTHR44757:SF2">
    <property type="entry name" value="BIOFILM ARCHITECTURE MAINTENANCE PROTEIN MBAA"/>
    <property type="match status" value="1"/>
</dbReference>
<dbReference type="SMART" id="SM00052">
    <property type="entry name" value="EAL"/>
    <property type="match status" value="1"/>
</dbReference>
<accession>A0A1H5VW29</accession>
<dbReference type="Gene3D" id="3.30.450.20">
    <property type="entry name" value="PAS domain"/>
    <property type="match status" value="1"/>
</dbReference>
<organism evidence="4 5">
    <name type="scientific">Bryocella elongata</name>
    <dbReference type="NCBI Taxonomy" id="863522"/>
    <lineage>
        <taxon>Bacteria</taxon>
        <taxon>Pseudomonadati</taxon>
        <taxon>Acidobacteriota</taxon>
        <taxon>Terriglobia</taxon>
        <taxon>Terriglobales</taxon>
        <taxon>Acidobacteriaceae</taxon>
        <taxon>Bryocella</taxon>
    </lineage>
</organism>
<feature type="transmembrane region" description="Helical" evidence="1">
    <location>
        <begin position="91"/>
        <end position="108"/>
    </location>
</feature>
<feature type="transmembrane region" description="Helical" evidence="1">
    <location>
        <begin position="168"/>
        <end position="187"/>
    </location>
</feature>
<dbReference type="InterPro" id="IPR029787">
    <property type="entry name" value="Nucleotide_cyclase"/>
</dbReference>
<evidence type="ECO:0000256" key="1">
    <source>
        <dbReference type="SAM" id="Phobius"/>
    </source>
</evidence>
<keyword evidence="1" id="KW-0472">Membrane</keyword>
<dbReference type="AlphaFoldDB" id="A0A1H5VW29"/>
<dbReference type="Pfam" id="PF00990">
    <property type="entry name" value="GGDEF"/>
    <property type="match status" value="1"/>
</dbReference>
<dbReference type="InterPro" id="IPR035965">
    <property type="entry name" value="PAS-like_dom_sf"/>
</dbReference>
<keyword evidence="1" id="KW-1133">Transmembrane helix</keyword>
<dbReference type="EMBL" id="FNVA01000002">
    <property type="protein sequence ID" value="SEF91509.1"/>
    <property type="molecule type" value="Genomic_DNA"/>
</dbReference>
<feature type="transmembrane region" description="Helical" evidence="1">
    <location>
        <begin position="144"/>
        <end position="162"/>
    </location>
</feature>
<feature type="domain" description="EAL" evidence="2">
    <location>
        <begin position="550"/>
        <end position="804"/>
    </location>
</feature>
<feature type="transmembrane region" description="Helical" evidence="1">
    <location>
        <begin position="114"/>
        <end position="132"/>
    </location>
</feature>
<dbReference type="SUPFAM" id="SSF141868">
    <property type="entry name" value="EAL domain-like"/>
    <property type="match status" value="1"/>
</dbReference>
<dbReference type="NCBIfam" id="TIGR00254">
    <property type="entry name" value="GGDEF"/>
    <property type="match status" value="1"/>
</dbReference>
<dbReference type="PROSITE" id="PS50883">
    <property type="entry name" value="EAL"/>
    <property type="match status" value="1"/>
</dbReference>
<feature type="transmembrane region" description="Helical" evidence="1">
    <location>
        <begin position="30"/>
        <end position="50"/>
    </location>
</feature>
<dbReference type="Gene3D" id="3.30.70.270">
    <property type="match status" value="1"/>
</dbReference>